<sequence length="94" mass="10287">MEMRRDRMSKRVNASTVDTRLVWGRVTSFFSDGTGCAEATCGCGCAEAHEGYYECTLSSCVDVVTTKGDPRPGQLPLSPNSGVATYRKREKIMV</sequence>
<reference evidence="1 2" key="1">
    <citation type="journal article" date="2019" name="Sci. Rep.">
        <title>Orb-weaving spider Araneus ventricosus genome elucidates the spidroin gene catalogue.</title>
        <authorList>
            <person name="Kono N."/>
            <person name="Nakamura H."/>
            <person name="Ohtoshi R."/>
            <person name="Moran D.A.P."/>
            <person name="Shinohara A."/>
            <person name="Yoshida Y."/>
            <person name="Fujiwara M."/>
            <person name="Mori M."/>
            <person name="Tomita M."/>
            <person name="Arakawa K."/>
        </authorList>
    </citation>
    <scope>NUCLEOTIDE SEQUENCE [LARGE SCALE GENOMIC DNA]</scope>
</reference>
<keyword evidence="2" id="KW-1185">Reference proteome</keyword>
<evidence type="ECO:0000313" key="2">
    <source>
        <dbReference type="Proteomes" id="UP000499080"/>
    </source>
</evidence>
<dbReference type="Proteomes" id="UP000499080">
    <property type="component" value="Unassembled WGS sequence"/>
</dbReference>
<name>A0A4Y2EN74_ARAVE</name>
<comment type="caution">
    <text evidence="1">The sequence shown here is derived from an EMBL/GenBank/DDBJ whole genome shotgun (WGS) entry which is preliminary data.</text>
</comment>
<accession>A0A4Y2EN74</accession>
<dbReference type="AlphaFoldDB" id="A0A4Y2EN74"/>
<dbReference type="EMBL" id="BGPR01093013">
    <property type="protein sequence ID" value="GBM29355.1"/>
    <property type="molecule type" value="Genomic_DNA"/>
</dbReference>
<proteinExistence type="predicted"/>
<gene>
    <name evidence="1" type="ORF">AVEN_248573_1</name>
</gene>
<protein>
    <submittedName>
        <fullName evidence="1">Uncharacterized protein</fullName>
    </submittedName>
</protein>
<organism evidence="1 2">
    <name type="scientific">Araneus ventricosus</name>
    <name type="common">Orbweaver spider</name>
    <name type="synonym">Epeira ventricosa</name>
    <dbReference type="NCBI Taxonomy" id="182803"/>
    <lineage>
        <taxon>Eukaryota</taxon>
        <taxon>Metazoa</taxon>
        <taxon>Ecdysozoa</taxon>
        <taxon>Arthropoda</taxon>
        <taxon>Chelicerata</taxon>
        <taxon>Arachnida</taxon>
        <taxon>Araneae</taxon>
        <taxon>Araneomorphae</taxon>
        <taxon>Entelegynae</taxon>
        <taxon>Araneoidea</taxon>
        <taxon>Araneidae</taxon>
        <taxon>Araneus</taxon>
    </lineage>
</organism>
<evidence type="ECO:0000313" key="1">
    <source>
        <dbReference type="EMBL" id="GBM29355.1"/>
    </source>
</evidence>